<keyword evidence="5 8" id="KW-0687">Ribonucleoprotein</keyword>
<dbReference type="EMBL" id="CP002106">
    <property type="protein sequence ID" value="ADK68703.1"/>
    <property type="molecule type" value="Genomic_DNA"/>
</dbReference>
<comment type="subunit">
    <text evidence="8">Part of the 30S ribosomal subunit. Forms a tight complex with proteins S10 and S14.</text>
</comment>
<dbReference type="NCBIfam" id="TIGR01009">
    <property type="entry name" value="rpsC_bact"/>
    <property type="match status" value="1"/>
</dbReference>
<dbReference type="InterPro" id="IPR036419">
    <property type="entry name" value="Ribosomal_S3_C_sf"/>
</dbReference>
<dbReference type="STRING" id="633147.Olsu_1604"/>
<dbReference type="eggNOG" id="COG0092">
    <property type="taxonomic scope" value="Bacteria"/>
</dbReference>
<keyword evidence="2 8" id="KW-0699">rRNA-binding</keyword>
<dbReference type="Pfam" id="PF07650">
    <property type="entry name" value="KH_2"/>
    <property type="match status" value="1"/>
</dbReference>
<accession>E1QX50</accession>
<dbReference type="GO" id="GO:0006412">
    <property type="term" value="P:translation"/>
    <property type="evidence" value="ECO:0007669"/>
    <property type="project" value="UniProtKB-UniRule"/>
</dbReference>
<keyword evidence="4 8" id="KW-0689">Ribosomal protein</keyword>
<dbReference type="SUPFAM" id="SSF54821">
    <property type="entry name" value="Ribosomal protein S3 C-terminal domain"/>
    <property type="match status" value="1"/>
</dbReference>
<dbReference type="HAMAP" id="MF_01309_B">
    <property type="entry name" value="Ribosomal_uS3_B"/>
    <property type="match status" value="1"/>
</dbReference>
<dbReference type="InterPro" id="IPR001351">
    <property type="entry name" value="Ribosomal_uS3_C"/>
</dbReference>
<dbReference type="GO" id="GO:0003729">
    <property type="term" value="F:mRNA binding"/>
    <property type="evidence" value="ECO:0007669"/>
    <property type="project" value="UniProtKB-UniRule"/>
</dbReference>
<evidence type="ECO:0000256" key="6">
    <source>
        <dbReference type="ARBA" id="ARBA00024998"/>
    </source>
</evidence>
<dbReference type="PANTHER" id="PTHR11760">
    <property type="entry name" value="30S/40S RIBOSOMAL PROTEIN S3"/>
    <property type="match status" value="1"/>
</dbReference>
<keyword evidence="3 8" id="KW-0694">RNA-binding</keyword>
<dbReference type="InterPro" id="IPR005704">
    <property type="entry name" value="Ribosomal_uS3_bac-typ"/>
</dbReference>
<dbReference type="GO" id="GO:0022627">
    <property type="term" value="C:cytosolic small ribosomal subunit"/>
    <property type="evidence" value="ECO:0007669"/>
    <property type="project" value="TreeGrafter"/>
</dbReference>
<comment type="function">
    <text evidence="6 8">Binds the lower part of the 30S subunit head. Binds mRNA in the 70S ribosome, positioning it for translation.</text>
</comment>
<dbReference type="FunFam" id="3.30.300.20:FF:000001">
    <property type="entry name" value="30S ribosomal protein S3"/>
    <property type="match status" value="1"/>
</dbReference>
<evidence type="ECO:0000259" key="10">
    <source>
        <dbReference type="PROSITE" id="PS50823"/>
    </source>
</evidence>
<evidence type="ECO:0000313" key="11">
    <source>
        <dbReference type="EMBL" id="ADK68703.1"/>
    </source>
</evidence>
<evidence type="ECO:0000313" key="12">
    <source>
        <dbReference type="Proteomes" id="UP000000333"/>
    </source>
</evidence>
<dbReference type="PATRIC" id="fig|633147.7.peg.1303"/>
<evidence type="ECO:0000256" key="4">
    <source>
        <dbReference type="ARBA" id="ARBA00022980"/>
    </source>
</evidence>
<dbReference type="InterPro" id="IPR015946">
    <property type="entry name" value="KH_dom-like_a/b"/>
</dbReference>
<dbReference type="InterPro" id="IPR004087">
    <property type="entry name" value="KH_dom"/>
</dbReference>
<evidence type="ECO:0000256" key="9">
    <source>
        <dbReference type="SAM" id="MobiDB-lite"/>
    </source>
</evidence>
<dbReference type="HOGENOM" id="CLU_058591_0_2_11"/>
<sequence length="236" mass="26234">MGQKVQPTGFRLGITEEWRSRWYADKKDYAKSLGNDLEIRRFLEKRLASAALSRVDIERAGDKVKVVIYTARPGIVIGKKGAEIDALRADLQKLAGVDKGNINVDVIEVKRPELDAQLVARSIAEQLEGRIAFRRAVRKAIQSARKAGAKGIRIQCSGRLNGAEMGRREWSREGRVPLHTLRARIGFGTATARTTMGACGVKVWIYLGEKLPGQPAPNPALEGSSRPRRRNERRGR</sequence>
<dbReference type="Gene3D" id="3.30.300.20">
    <property type="match status" value="1"/>
</dbReference>
<evidence type="ECO:0000256" key="2">
    <source>
        <dbReference type="ARBA" id="ARBA00022730"/>
    </source>
</evidence>
<dbReference type="PANTHER" id="PTHR11760:SF19">
    <property type="entry name" value="SMALL RIBOSOMAL SUBUNIT PROTEIN US3C"/>
    <property type="match status" value="1"/>
</dbReference>
<dbReference type="OrthoDB" id="9806396at2"/>
<dbReference type="Proteomes" id="UP000000333">
    <property type="component" value="Chromosome"/>
</dbReference>
<dbReference type="PROSITE" id="PS50823">
    <property type="entry name" value="KH_TYPE_2"/>
    <property type="match status" value="1"/>
</dbReference>
<dbReference type="GO" id="GO:0003735">
    <property type="term" value="F:structural constituent of ribosome"/>
    <property type="evidence" value="ECO:0007669"/>
    <property type="project" value="InterPro"/>
</dbReference>
<dbReference type="InterPro" id="IPR004044">
    <property type="entry name" value="KH_dom_type_2"/>
</dbReference>
<keyword evidence="12" id="KW-1185">Reference proteome</keyword>
<dbReference type="SUPFAM" id="SSF54814">
    <property type="entry name" value="Prokaryotic type KH domain (KH-domain type II)"/>
    <property type="match status" value="1"/>
</dbReference>
<feature type="region of interest" description="Disordered" evidence="9">
    <location>
        <begin position="214"/>
        <end position="236"/>
    </location>
</feature>
<reference evidence="11 12" key="1">
    <citation type="journal article" date="2010" name="Stand. Genomic Sci.">
        <title>Complete genome sequence of Olsenella uli type strain (VPI D76D-27C).</title>
        <authorList>
            <person name="Goker M."/>
            <person name="Held B."/>
            <person name="Lucas S."/>
            <person name="Nolan M."/>
            <person name="Yasawong M."/>
            <person name="Glavina Del Rio T."/>
            <person name="Tice H."/>
            <person name="Cheng J.F."/>
            <person name="Bruce D."/>
            <person name="Detter J.C."/>
            <person name="Tapia R."/>
            <person name="Han C."/>
            <person name="Goodwin L."/>
            <person name="Pitluck S."/>
            <person name="Liolios K."/>
            <person name="Ivanova N."/>
            <person name="Mavromatis K."/>
            <person name="Mikhailova N."/>
            <person name="Pati A."/>
            <person name="Chen A."/>
            <person name="Palaniappan K."/>
            <person name="Land M."/>
            <person name="Hauser L."/>
            <person name="Chang Y.J."/>
            <person name="Jeffries C.D."/>
            <person name="Rohde M."/>
            <person name="Sikorski J."/>
            <person name="Pukall R."/>
            <person name="Woyke T."/>
            <person name="Bristow J."/>
            <person name="Eisen J.A."/>
            <person name="Markowitz V."/>
            <person name="Hugenholtz P."/>
            <person name="Kyrpides N.C."/>
            <person name="Klenk H.P."/>
            <person name="Lapidus A."/>
        </authorList>
    </citation>
    <scope>NUCLEOTIDE SEQUENCE [LARGE SCALE GENOMIC DNA]</scope>
    <source>
        <strain evidence="12">ATCC 49627 / DSM 7084 / CIP 109912 / JCM 12494 / NCIMB 702895 / VPI D76D-27C</strain>
    </source>
</reference>
<evidence type="ECO:0000256" key="3">
    <source>
        <dbReference type="ARBA" id="ARBA00022884"/>
    </source>
</evidence>
<dbReference type="CDD" id="cd02412">
    <property type="entry name" value="KH-II_30S_S3"/>
    <property type="match status" value="1"/>
</dbReference>
<feature type="compositionally biased region" description="Basic residues" evidence="9">
    <location>
        <begin position="226"/>
        <end position="236"/>
    </location>
</feature>
<dbReference type="Gene3D" id="3.30.1140.32">
    <property type="entry name" value="Ribosomal protein S3, C-terminal domain"/>
    <property type="match status" value="1"/>
</dbReference>
<proteinExistence type="inferred from homology"/>
<dbReference type="GeneID" id="78512990"/>
<evidence type="ECO:0000256" key="5">
    <source>
        <dbReference type="ARBA" id="ARBA00023274"/>
    </source>
</evidence>
<protein>
    <recommendedName>
        <fullName evidence="7 8">Small ribosomal subunit protein uS3</fullName>
    </recommendedName>
</protein>
<evidence type="ECO:0000256" key="1">
    <source>
        <dbReference type="ARBA" id="ARBA00010761"/>
    </source>
</evidence>
<dbReference type="Pfam" id="PF00189">
    <property type="entry name" value="Ribosomal_S3_C"/>
    <property type="match status" value="1"/>
</dbReference>
<evidence type="ECO:0000256" key="8">
    <source>
        <dbReference type="HAMAP-Rule" id="MF_01309"/>
    </source>
</evidence>
<dbReference type="SMART" id="SM00322">
    <property type="entry name" value="KH"/>
    <property type="match status" value="1"/>
</dbReference>
<organism evidence="11 12">
    <name type="scientific">Olsenella uli (strain ATCC 49627 / DSM 7084 / CCUG 31166 / CIP 109912 / JCM 12494 / LMG 11480 / NCIMB 702895 / VPI D76D-27C)</name>
    <name type="common">Lactobacillus uli</name>
    <dbReference type="NCBI Taxonomy" id="633147"/>
    <lineage>
        <taxon>Bacteria</taxon>
        <taxon>Bacillati</taxon>
        <taxon>Actinomycetota</taxon>
        <taxon>Coriobacteriia</taxon>
        <taxon>Coriobacteriales</taxon>
        <taxon>Atopobiaceae</taxon>
        <taxon>Olsenella</taxon>
    </lineage>
</organism>
<dbReference type="GO" id="GO:0019843">
    <property type="term" value="F:rRNA binding"/>
    <property type="evidence" value="ECO:0007669"/>
    <property type="project" value="UniProtKB-UniRule"/>
</dbReference>
<dbReference type="KEGG" id="ols:Olsu_1604"/>
<dbReference type="RefSeq" id="WP_013252454.1">
    <property type="nucleotide sequence ID" value="NC_014363.1"/>
</dbReference>
<comment type="similarity">
    <text evidence="1 8">Belongs to the universal ribosomal protein uS3 family.</text>
</comment>
<name>E1QX50_OLSUV</name>
<gene>
    <name evidence="8" type="primary">rpsC</name>
    <name evidence="11" type="ordered locus">Olsu_1604</name>
</gene>
<dbReference type="InterPro" id="IPR009019">
    <property type="entry name" value="KH_sf_prok-type"/>
</dbReference>
<evidence type="ECO:0000256" key="7">
    <source>
        <dbReference type="ARBA" id="ARBA00035257"/>
    </source>
</evidence>
<dbReference type="InterPro" id="IPR057258">
    <property type="entry name" value="Ribosomal_uS3"/>
</dbReference>
<feature type="domain" description="KH type-2" evidence="10">
    <location>
        <begin position="39"/>
        <end position="110"/>
    </location>
</feature>
<dbReference type="AlphaFoldDB" id="E1QX50"/>